<dbReference type="GO" id="GO:0005524">
    <property type="term" value="F:ATP binding"/>
    <property type="evidence" value="ECO:0007669"/>
    <property type="project" value="UniProtKB-KW"/>
</dbReference>
<keyword evidence="2" id="KW-0227">DNA damage</keyword>
<dbReference type="PROSITE" id="PS51192">
    <property type="entry name" value="HELICASE_ATP_BIND_1"/>
    <property type="match status" value="1"/>
</dbReference>
<dbReference type="SMART" id="SM00490">
    <property type="entry name" value="HELICc"/>
    <property type="match status" value="1"/>
</dbReference>
<proteinExistence type="predicted"/>
<dbReference type="InterPro" id="IPR011545">
    <property type="entry name" value="DEAD/DEAH_box_helicase_dom"/>
</dbReference>
<dbReference type="Pfam" id="PF00271">
    <property type="entry name" value="Helicase_C"/>
    <property type="match status" value="1"/>
</dbReference>
<dbReference type="Gene3D" id="2.40.50.140">
    <property type="entry name" value="Nucleic acid-binding proteins"/>
    <property type="match status" value="1"/>
</dbReference>
<evidence type="ECO:0000256" key="3">
    <source>
        <dbReference type="ARBA" id="ARBA00022801"/>
    </source>
</evidence>
<evidence type="ECO:0000259" key="9">
    <source>
        <dbReference type="PROSITE" id="PS51192"/>
    </source>
</evidence>
<dbReference type="Proteomes" id="UP000234198">
    <property type="component" value="Unassembled WGS sequence"/>
</dbReference>
<gene>
    <name evidence="11" type="ORF">CYJ22_05480</name>
</gene>
<dbReference type="PANTHER" id="PTHR47964">
    <property type="entry name" value="ATP-DEPENDENT DNA HELICASE HOMOLOG RECG, CHLOROPLASTIC"/>
    <property type="match status" value="1"/>
</dbReference>
<evidence type="ECO:0000256" key="5">
    <source>
        <dbReference type="ARBA" id="ARBA00022840"/>
    </source>
</evidence>
<sequence length="715" mass="77526">MLVVSALDVPLSLRLPKKTAKALEGAGVATVGDLLMVAPRRYYHWGRLTPLSSLCEGEDVTILAEVASAHLIANRSGSGVRLEVTLTDGLQFLSATFFAKNQYKLAPIERILTPGQSFLFAGKVGAYRGKLQLTHPSFEGVDGEDIERIASRPIPIYPATGSLASWAIARAVGMVLDQLDDSDVPDAVPAQVRERVRIPAHAQCLRRLHQPETDEDYQQARRALAFTEAFVLQVGLAMRRRGARATPAVASPHSSPLLDRFRDSLPFQLTDSQKDAVAQIGADLEREIPMQRLLQGDVGSGKTVVALMSFLQVVAAGHQGALVAPTEVLAEQHTASLRALLAPLGEEAPDVRLLTGSTTPAARREIQMAMNSAEPLIVVGTHALFQESVRFADLTLVVVDEQHRFGVEQRAALRRAREDGRGVHELVMTATPIPRTIAMTVFGDLDETRMSGMPKGRTPVATYLADAANAAWVERTWARAAEEIAQGRRVYVVCPRIDASDDVSDADEEHARPLASVEEVAAYLRGHHALAGVAIHELTGRTPAPVKAQIMEDFSAGRAPLLVATTVIEVGVDVSEATLMVILDAQQFGLAQLHQLRGRVGRSDLPSLCIAMHRHELTESGLARLQAFAQTTDGFELAEADLRLRKEGDVLGAGQSGKATHLRFLSVRRDESLIRSAKEEADALLDADPMLECHPELARALRGASEGQVEWMQRS</sequence>
<dbReference type="InterPro" id="IPR047112">
    <property type="entry name" value="RecG/Mfd"/>
</dbReference>
<evidence type="ECO:0000259" key="10">
    <source>
        <dbReference type="PROSITE" id="PS51194"/>
    </source>
</evidence>
<evidence type="ECO:0000313" key="11">
    <source>
        <dbReference type="EMBL" id="PKY64519.1"/>
    </source>
</evidence>
<keyword evidence="5" id="KW-0067">ATP-binding</keyword>
<accession>A0A2I1I074</accession>
<feature type="domain" description="Helicase ATP-binding" evidence="9">
    <location>
        <begin position="283"/>
        <end position="450"/>
    </location>
</feature>
<keyword evidence="7" id="KW-0234">DNA repair</keyword>
<evidence type="ECO:0000256" key="1">
    <source>
        <dbReference type="ARBA" id="ARBA00022741"/>
    </source>
</evidence>
<dbReference type="Pfam" id="PF17191">
    <property type="entry name" value="RecG_wedge"/>
    <property type="match status" value="1"/>
</dbReference>
<dbReference type="PROSITE" id="PS51194">
    <property type="entry name" value="HELICASE_CTER"/>
    <property type="match status" value="1"/>
</dbReference>
<evidence type="ECO:0000313" key="12">
    <source>
        <dbReference type="Proteomes" id="UP000234198"/>
    </source>
</evidence>
<keyword evidence="6" id="KW-0238">DNA-binding</keyword>
<keyword evidence="1" id="KW-0547">Nucleotide-binding</keyword>
<name>A0A2I1I074_9ACTO</name>
<dbReference type="InterPro" id="IPR001650">
    <property type="entry name" value="Helicase_C-like"/>
</dbReference>
<dbReference type="InterPro" id="IPR012340">
    <property type="entry name" value="NA-bd_OB-fold"/>
</dbReference>
<dbReference type="CDD" id="cd17992">
    <property type="entry name" value="DEXHc_RecG"/>
    <property type="match status" value="1"/>
</dbReference>
<evidence type="ECO:0000256" key="7">
    <source>
        <dbReference type="ARBA" id="ARBA00023204"/>
    </source>
</evidence>
<dbReference type="SUPFAM" id="SSF52540">
    <property type="entry name" value="P-loop containing nucleoside triphosphate hydrolases"/>
    <property type="match status" value="2"/>
</dbReference>
<reference evidence="11 12" key="1">
    <citation type="submission" date="2017-12" db="EMBL/GenBank/DDBJ databases">
        <title>Phylogenetic diversity of female urinary microbiome.</title>
        <authorList>
            <person name="Thomas-White K."/>
            <person name="Wolfe A.J."/>
        </authorList>
    </citation>
    <scope>NUCLEOTIDE SEQUENCE [LARGE SCALE GENOMIC DNA]</scope>
    <source>
        <strain evidence="11 12">UMB0018</strain>
    </source>
</reference>
<dbReference type="InterPro" id="IPR045562">
    <property type="entry name" value="RecG_dom3_C"/>
</dbReference>
<dbReference type="SMART" id="SM00487">
    <property type="entry name" value="DEXDc"/>
    <property type="match status" value="1"/>
</dbReference>
<evidence type="ECO:0000256" key="4">
    <source>
        <dbReference type="ARBA" id="ARBA00022806"/>
    </source>
</evidence>
<feature type="domain" description="Helicase C-terminal" evidence="10">
    <location>
        <begin position="472"/>
        <end position="643"/>
    </location>
</feature>
<dbReference type="SUPFAM" id="SSF50249">
    <property type="entry name" value="Nucleic acid-binding proteins"/>
    <property type="match status" value="1"/>
</dbReference>
<dbReference type="InterPro" id="IPR014001">
    <property type="entry name" value="Helicase_ATP-bd"/>
</dbReference>
<dbReference type="Pfam" id="PF19833">
    <property type="entry name" value="RecG_dom3_C"/>
    <property type="match status" value="1"/>
</dbReference>
<dbReference type="GO" id="GO:0003678">
    <property type="term" value="F:DNA helicase activity"/>
    <property type="evidence" value="ECO:0007669"/>
    <property type="project" value="TreeGrafter"/>
</dbReference>
<dbReference type="InterPro" id="IPR027417">
    <property type="entry name" value="P-loop_NTPase"/>
</dbReference>
<organism evidence="11 12">
    <name type="scientific">Schaalia odontolytica</name>
    <dbReference type="NCBI Taxonomy" id="1660"/>
    <lineage>
        <taxon>Bacteria</taxon>
        <taxon>Bacillati</taxon>
        <taxon>Actinomycetota</taxon>
        <taxon>Actinomycetes</taxon>
        <taxon>Actinomycetales</taxon>
        <taxon>Actinomycetaceae</taxon>
        <taxon>Schaalia</taxon>
    </lineage>
</organism>
<dbReference type="GO" id="GO:0006281">
    <property type="term" value="P:DNA repair"/>
    <property type="evidence" value="ECO:0007669"/>
    <property type="project" value="UniProtKB-KW"/>
</dbReference>
<dbReference type="CDD" id="cd04488">
    <property type="entry name" value="RecG_wedge_OBF"/>
    <property type="match status" value="1"/>
</dbReference>
<protein>
    <recommendedName>
        <fullName evidence="8">Probable DNA 3'-5' helicase RecG</fullName>
    </recommendedName>
</protein>
<dbReference type="Gene3D" id="3.40.50.300">
    <property type="entry name" value="P-loop containing nucleotide triphosphate hydrolases"/>
    <property type="match status" value="2"/>
</dbReference>
<keyword evidence="4 11" id="KW-0347">Helicase</keyword>
<dbReference type="GO" id="GO:0016787">
    <property type="term" value="F:hydrolase activity"/>
    <property type="evidence" value="ECO:0007669"/>
    <property type="project" value="UniProtKB-KW"/>
</dbReference>
<evidence type="ECO:0000256" key="8">
    <source>
        <dbReference type="ARBA" id="ARBA00049819"/>
    </source>
</evidence>
<dbReference type="PANTHER" id="PTHR47964:SF1">
    <property type="entry name" value="ATP-DEPENDENT DNA HELICASE HOMOLOG RECG, CHLOROPLASTIC"/>
    <property type="match status" value="1"/>
</dbReference>
<dbReference type="Pfam" id="PF00270">
    <property type="entry name" value="DEAD"/>
    <property type="match status" value="1"/>
</dbReference>
<dbReference type="InterPro" id="IPR033454">
    <property type="entry name" value="RecG_wedge"/>
</dbReference>
<dbReference type="AlphaFoldDB" id="A0A2I1I074"/>
<dbReference type="EMBL" id="PKKM01000006">
    <property type="protein sequence ID" value="PKY64519.1"/>
    <property type="molecule type" value="Genomic_DNA"/>
</dbReference>
<dbReference type="GO" id="GO:0003677">
    <property type="term" value="F:DNA binding"/>
    <property type="evidence" value="ECO:0007669"/>
    <property type="project" value="UniProtKB-KW"/>
</dbReference>
<dbReference type="RefSeq" id="WP_101601660.1">
    <property type="nucleotide sequence ID" value="NZ_PKKM01000006.1"/>
</dbReference>
<evidence type="ECO:0000256" key="2">
    <source>
        <dbReference type="ARBA" id="ARBA00022763"/>
    </source>
</evidence>
<evidence type="ECO:0000256" key="6">
    <source>
        <dbReference type="ARBA" id="ARBA00023125"/>
    </source>
</evidence>
<keyword evidence="3" id="KW-0378">Hydrolase</keyword>
<comment type="caution">
    <text evidence="11">The sequence shown here is derived from an EMBL/GenBank/DDBJ whole genome shotgun (WGS) entry which is preliminary data.</text>
</comment>